<name>A0A8H3FPD7_9LECA</name>
<feature type="region of interest" description="Disordered" evidence="1">
    <location>
        <begin position="99"/>
        <end position="252"/>
    </location>
</feature>
<accession>A0A8H3FPD7</accession>
<dbReference type="AlphaFoldDB" id="A0A8H3FPD7"/>
<dbReference type="PANTHER" id="PTHR31758">
    <property type="entry name" value="BTB/POZ DOMAIN-CONTAINING PROTEIN YLR108C"/>
    <property type="match status" value="1"/>
</dbReference>
<protein>
    <recommendedName>
        <fullName evidence="4">Potassium channel tetramerisation-type BTB domain-containing protein</fullName>
    </recommendedName>
</protein>
<feature type="compositionally biased region" description="Pro residues" evidence="1">
    <location>
        <begin position="163"/>
        <end position="172"/>
    </location>
</feature>
<dbReference type="SUPFAM" id="SSF54695">
    <property type="entry name" value="POZ domain"/>
    <property type="match status" value="2"/>
</dbReference>
<dbReference type="PANTHER" id="PTHR31758:SF2">
    <property type="entry name" value="BTB_POZ DOMAIN-CONTAINING PROTEIN YLR108C"/>
    <property type="match status" value="1"/>
</dbReference>
<keyword evidence="3" id="KW-1185">Reference proteome</keyword>
<dbReference type="CDD" id="cd18316">
    <property type="entry name" value="BTB_POZ_KCTD-like"/>
    <property type="match status" value="1"/>
</dbReference>
<evidence type="ECO:0000313" key="2">
    <source>
        <dbReference type="EMBL" id="CAF9928752.1"/>
    </source>
</evidence>
<gene>
    <name evidence="2" type="ORF">HETSPECPRED_006920</name>
</gene>
<feature type="region of interest" description="Disordered" evidence="1">
    <location>
        <begin position="266"/>
        <end position="290"/>
    </location>
</feature>
<dbReference type="EMBL" id="CAJPDS010000049">
    <property type="protein sequence ID" value="CAF9928752.1"/>
    <property type="molecule type" value="Genomic_DNA"/>
</dbReference>
<dbReference type="Gene3D" id="3.30.710.10">
    <property type="entry name" value="Potassium Channel Kv1.1, Chain A"/>
    <property type="match status" value="2"/>
</dbReference>
<feature type="compositionally biased region" description="Low complexity" evidence="1">
    <location>
        <begin position="748"/>
        <end position="759"/>
    </location>
</feature>
<evidence type="ECO:0000313" key="3">
    <source>
        <dbReference type="Proteomes" id="UP000664521"/>
    </source>
</evidence>
<comment type="caution">
    <text evidence="2">The sequence shown here is derived from an EMBL/GenBank/DDBJ whole genome shotgun (WGS) entry which is preliminary data.</text>
</comment>
<proteinExistence type="predicted"/>
<sequence length="849" mass="91690">MLPFGKSDGEDPFWNVESVADENRDWVPTTTAALFSSPFYLTNQQGNLLGHQPHVNINVNNTSVGVPSTDDPPLRPADTAGTAADNSNPTWPIFATFNPFDPQWPLPPPSTASAHHAHISQSPTELPANWTGQSSARELLGTSSYLPGGGLGDTQKNKIDQPDQPPQTPALPRPASTSAKIASPVPSANTRSRLSASVPPAQTSPSANKSQSRATLPKTNSPTRKRTREGNPKSPAAKQTIPRAPIQPNEEEQARRIHMAAYTRGTSLVSETSSQSRGLAEPSSAKRDTDLRAAESSLLESIGAGRVPGVLRTSNMTEGASEEFALPLGKGFPIQIGSELFRLSGASILSDSPSYFSRFFEDQLRSSDDPGGGAVKTLYIDRDPTTFHDICRHLQGYVIQPTDGAHYVRLFADAQFYGLPRLISQLFESETVVQIGGENFTVPRDIFSNLGDTPNFFSLGFAVFFSTPNGVYPGVNSAGLLRPPPVKPPTVPNRSARVFAEILHLLRGYPLTIRDENHRAELLRDCKYFNLKGLEQKLIVHSISYNASSATSEIVIRLEDIRQSGVSFIASPSPSDSSSVVGWVHYARPYVDEEAYELILEMNDEACKINLKYMRADFYGLTKARISKLFQVIANKMGLPVNAPLGLLMAEGGAASGEVSPGTTGLSEDQVKVRIGPEAFIILDGEEHVMDSQIFEPQETEEDRQESPVIDPERPQTSGLSSSASNPSVSALGSTRPTPAQGLGLGISSPRPTSRTSTVQPPPRKRKRRGSFDDFGEWIVRRGQWRLRVQPRPETGKRGAGIASMSGSSTGGIGGDGTGMEIVMHAVKLDAVSGQRGRNMMRCFLADGG</sequence>
<feature type="region of interest" description="Disordered" evidence="1">
    <location>
        <begin position="792"/>
        <end position="811"/>
    </location>
</feature>
<organism evidence="2 3">
    <name type="scientific">Heterodermia speciosa</name>
    <dbReference type="NCBI Taxonomy" id="116794"/>
    <lineage>
        <taxon>Eukaryota</taxon>
        <taxon>Fungi</taxon>
        <taxon>Dikarya</taxon>
        <taxon>Ascomycota</taxon>
        <taxon>Pezizomycotina</taxon>
        <taxon>Lecanoromycetes</taxon>
        <taxon>OSLEUM clade</taxon>
        <taxon>Lecanoromycetidae</taxon>
        <taxon>Caliciales</taxon>
        <taxon>Physciaceae</taxon>
        <taxon>Heterodermia</taxon>
    </lineage>
</organism>
<feature type="compositionally biased region" description="Low complexity" evidence="1">
    <location>
        <begin position="718"/>
        <end position="734"/>
    </location>
</feature>
<feature type="compositionally biased region" description="Polar residues" evidence="1">
    <location>
        <begin position="119"/>
        <end position="145"/>
    </location>
</feature>
<feature type="region of interest" description="Disordered" evidence="1">
    <location>
        <begin position="697"/>
        <end position="773"/>
    </location>
</feature>
<dbReference type="InterPro" id="IPR011333">
    <property type="entry name" value="SKP1/BTB/POZ_sf"/>
</dbReference>
<reference evidence="2" key="1">
    <citation type="submission" date="2021-03" db="EMBL/GenBank/DDBJ databases">
        <authorList>
            <person name="Tagirdzhanova G."/>
        </authorList>
    </citation>
    <scope>NUCLEOTIDE SEQUENCE</scope>
</reference>
<evidence type="ECO:0008006" key="4">
    <source>
        <dbReference type="Google" id="ProtNLM"/>
    </source>
</evidence>
<dbReference type="Proteomes" id="UP000664521">
    <property type="component" value="Unassembled WGS sequence"/>
</dbReference>
<feature type="compositionally biased region" description="Polar residues" evidence="1">
    <location>
        <begin position="266"/>
        <end position="277"/>
    </location>
</feature>
<dbReference type="OrthoDB" id="2414723at2759"/>
<evidence type="ECO:0000256" key="1">
    <source>
        <dbReference type="SAM" id="MobiDB-lite"/>
    </source>
</evidence>
<feature type="compositionally biased region" description="Polar residues" evidence="1">
    <location>
        <begin position="175"/>
        <end position="222"/>
    </location>
</feature>